<dbReference type="Proteomes" id="UP000030949">
    <property type="component" value="Unassembled WGS sequence"/>
</dbReference>
<gene>
    <name evidence="2" type="ORF">JZ00_04555</name>
</gene>
<dbReference type="GO" id="GO:0110154">
    <property type="term" value="P:RNA decapping"/>
    <property type="evidence" value="ECO:0007669"/>
    <property type="project" value="TreeGrafter"/>
</dbReference>
<evidence type="ECO:0000313" key="2">
    <source>
        <dbReference type="EMBL" id="KHK66056.1"/>
    </source>
</evidence>
<dbReference type="GO" id="GO:0005737">
    <property type="term" value="C:cytoplasm"/>
    <property type="evidence" value="ECO:0007669"/>
    <property type="project" value="TreeGrafter"/>
</dbReference>
<protein>
    <submittedName>
        <fullName evidence="2">Phosphoprotein phosphatase</fullName>
    </submittedName>
</protein>
<comment type="caution">
    <text evidence="2">The sequence shown here is derived from an EMBL/GenBank/DDBJ whole genome shotgun (WGS) entry which is preliminary data.</text>
</comment>
<dbReference type="Gene3D" id="3.60.21.10">
    <property type="match status" value="1"/>
</dbReference>
<dbReference type="Pfam" id="PF00149">
    <property type="entry name" value="Metallophos"/>
    <property type="match status" value="1"/>
</dbReference>
<dbReference type="InterPro" id="IPR029052">
    <property type="entry name" value="Metallo-depent_PP-like"/>
</dbReference>
<dbReference type="SUPFAM" id="SSF56300">
    <property type="entry name" value="Metallo-dependent phosphatases"/>
    <property type="match status" value="1"/>
</dbReference>
<dbReference type="AlphaFoldDB" id="A0A0B1ZA09"/>
<dbReference type="OrthoDB" id="5296354at2"/>
<sequence>MHRTASFPPNEQGRDFVVGDVHGHFELLATALDKLDFNTEIDRVFSVGDLIDRGPDSENVLHWLAKPWFHAVRGNHEQMVIDGICGCGDKPRHIRTGGAWLYELNLAIQDQLLNALQALPLIIEIDLSANKTIGIVHAQAPMIGPNNDWQGAKDAITGKLGKQVQQQALAQALYARNKIEQQDRTPITGIHELYVGHSTVPTVTRLGNVVYVDTGCSFSDGALSLVEISSRAVFNIGVTQ</sequence>
<evidence type="ECO:0000313" key="3">
    <source>
        <dbReference type="Proteomes" id="UP000030949"/>
    </source>
</evidence>
<reference evidence="3" key="1">
    <citation type="submission" date="2015-03" db="EMBL/GenBank/DDBJ databases">
        <title>Pseudomonas frederiksbergensis hydrocarbon degrader.</title>
        <authorList>
            <person name="Brown L.M."/>
            <person name="Ruiz O.N."/>
            <person name="Mueller S."/>
            <person name="Gunasekera T.S."/>
        </authorList>
    </citation>
    <scope>NUCLEOTIDE SEQUENCE [LARGE SCALE GENOMIC DNA]</scope>
    <source>
        <strain evidence="3">SI8</strain>
    </source>
</reference>
<feature type="domain" description="Serine/threonine specific protein phosphatases" evidence="1">
    <location>
        <begin position="72"/>
        <end position="77"/>
    </location>
</feature>
<dbReference type="PANTHER" id="PTHR42850:SF4">
    <property type="entry name" value="ZINC-DEPENDENT ENDOPOLYPHOSPHATASE"/>
    <property type="match status" value="1"/>
</dbReference>
<name>A0A0B1ZA09_9PSED</name>
<dbReference type="EMBL" id="JQGJ01000002">
    <property type="protein sequence ID" value="KHK66056.1"/>
    <property type="molecule type" value="Genomic_DNA"/>
</dbReference>
<dbReference type="PROSITE" id="PS00125">
    <property type="entry name" value="SER_THR_PHOSPHATASE"/>
    <property type="match status" value="1"/>
</dbReference>
<dbReference type="InterPro" id="IPR050126">
    <property type="entry name" value="Ap4A_hydrolase"/>
</dbReference>
<proteinExistence type="predicted"/>
<organism evidence="2 3">
    <name type="scientific">Pseudomonas frederiksbergensis</name>
    <dbReference type="NCBI Taxonomy" id="104087"/>
    <lineage>
        <taxon>Bacteria</taxon>
        <taxon>Pseudomonadati</taxon>
        <taxon>Pseudomonadota</taxon>
        <taxon>Gammaproteobacteria</taxon>
        <taxon>Pseudomonadales</taxon>
        <taxon>Pseudomonadaceae</taxon>
        <taxon>Pseudomonas</taxon>
    </lineage>
</organism>
<evidence type="ECO:0000259" key="1">
    <source>
        <dbReference type="PROSITE" id="PS00125"/>
    </source>
</evidence>
<dbReference type="InterPro" id="IPR004843">
    <property type="entry name" value="Calcineurin-like_PHP"/>
</dbReference>
<dbReference type="GO" id="GO:0008803">
    <property type="term" value="F:bis(5'-nucleosyl)-tetraphosphatase (symmetrical) activity"/>
    <property type="evidence" value="ECO:0007669"/>
    <property type="project" value="TreeGrafter"/>
</dbReference>
<dbReference type="GO" id="GO:0016791">
    <property type="term" value="F:phosphatase activity"/>
    <property type="evidence" value="ECO:0007669"/>
    <property type="project" value="TreeGrafter"/>
</dbReference>
<dbReference type="RefSeq" id="WP_039589107.1">
    <property type="nucleotide sequence ID" value="NZ_CP142104.1"/>
</dbReference>
<dbReference type="PANTHER" id="PTHR42850">
    <property type="entry name" value="METALLOPHOSPHOESTERASE"/>
    <property type="match status" value="1"/>
</dbReference>
<dbReference type="InterPro" id="IPR006186">
    <property type="entry name" value="Ser/Thr-sp_prot-phosphatase"/>
</dbReference>
<accession>A0A0B1ZA09</accession>